<evidence type="ECO:0000256" key="3">
    <source>
        <dbReference type="SAM" id="Phobius"/>
    </source>
</evidence>
<protein>
    <recommendedName>
        <fullName evidence="4">Core-binding (CB) domain-containing protein</fullName>
    </recommendedName>
</protein>
<dbReference type="InterPro" id="IPR044068">
    <property type="entry name" value="CB"/>
</dbReference>
<proteinExistence type="predicted"/>
<keyword evidence="1" id="KW-0238">DNA-binding</keyword>
<feature type="transmembrane region" description="Helical" evidence="3">
    <location>
        <begin position="431"/>
        <end position="453"/>
    </location>
</feature>
<evidence type="ECO:0000256" key="1">
    <source>
        <dbReference type="ARBA" id="ARBA00023125"/>
    </source>
</evidence>
<dbReference type="SUPFAM" id="SSF47823">
    <property type="entry name" value="lambda integrase-like, N-terminal domain"/>
    <property type="match status" value="1"/>
</dbReference>
<gene>
    <name evidence="5" type="ORF">KUTeg_001123</name>
</gene>
<dbReference type="PROSITE" id="PS51900">
    <property type="entry name" value="CB"/>
    <property type="match status" value="1"/>
</dbReference>
<keyword evidence="3" id="KW-0472">Membrane</keyword>
<evidence type="ECO:0000313" key="6">
    <source>
        <dbReference type="Proteomes" id="UP001217089"/>
    </source>
</evidence>
<comment type="caution">
    <text evidence="5">The sequence shown here is derived from an EMBL/GenBank/DDBJ whole genome shotgun (WGS) entry which is preliminary data.</text>
</comment>
<dbReference type="InterPro" id="IPR010998">
    <property type="entry name" value="Integrase_recombinase_N"/>
</dbReference>
<evidence type="ECO:0000259" key="4">
    <source>
        <dbReference type="PROSITE" id="PS51900"/>
    </source>
</evidence>
<dbReference type="Gene3D" id="1.10.150.130">
    <property type="match status" value="1"/>
</dbReference>
<keyword evidence="3" id="KW-0812">Transmembrane</keyword>
<name>A0ABQ9FYE6_TEGGR</name>
<reference evidence="5 6" key="1">
    <citation type="submission" date="2022-12" db="EMBL/GenBank/DDBJ databases">
        <title>Chromosome-level genome of Tegillarca granosa.</title>
        <authorList>
            <person name="Kim J."/>
        </authorList>
    </citation>
    <scope>NUCLEOTIDE SEQUENCE [LARGE SCALE GENOMIC DNA]</scope>
    <source>
        <strain evidence="5">Teg-2019</strain>
        <tissue evidence="5">Adductor muscle</tissue>
    </source>
</reference>
<dbReference type="Proteomes" id="UP001217089">
    <property type="component" value="Unassembled WGS sequence"/>
</dbReference>
<evidence type="ECO:0000256" key="2">
    <source>
        <dbReference type="SAM" id="MobiDB-lite"/>
    </source>
</evidence>
<sequence length="471" mass="53194">MPPKRKPSKKADGILKKKRKTNATEPGDAGVIRQGNRSSPGQAGAVLQAPCASTSAIPDVVWCADGVITAHILAVLNLQISILPVILYRMSLAVKNPGQRNIYLRRYPERAVELTQYMSVIRGAAAWSPGFGWRAYDEQFRLRQATQYQSWTTLNYPLWLSLLSVPRNSDKNRLWVSNADIQLSTDSSAKVDGQISQAFSLCGHAPNTRAGLVMDGLQSELRRLMQCSLSINTKLSYQTVLQQFTNFRKFLKLPNLWPVPIDHLLFISYQSQKGLSPSTVSSYLAAISHVHKVYNWTNPTSQFLVQKAVTGLDSRAPVTEDMLHNIYNILETVWVGVRVMMTGYWAHLLYIGHAEWQKDLSRHLRLEHLVVHISWFGKRSIIWEDVLVTVSHKLTYLPPPKVLILHVGANNIRSTNTGILCNRIKQDIHQLIHASFMFTSSSAIIMIIVILSYKEKNLMHTLVYAILIHIK</sequence>
<dbReference type="EMBL" id="JARBDR010000107">
    <property type="protein sequence ID" value="KAJ8321265.1"/>
    <property type="molecule type" value="Genomic_DNA"/>
</dbReference>
<keyword evidence="3" id="KW-1133">Transmembrane helix</keyword>
<feature type="region of interest" description="Disordered" evidence="2">
    <location>
        <begin position="1"/>
        <end position="44"/>
    </location>
</feature>
<evidence type="ECO:0000313" key="5">
    <source>
        <dbReference type="EMBL" id="KAJ8321265.1"/>
    </source>
</evidence>
<accession>A0ABQ9FYE6</accession>
<organism evidence="5 6">
    <name type="scientific">Tegillarca granosa</name>
    <name type="common">Malaysian cockle</name>
    <name type="synonym">Anadara granosa</name>
    <dbReference type="NCBI Taxonomy" id="220873"/>
    <lineage>
        <taxon>Eukaryota</taxon>
        <taxon>Metazoa</taxon>
        <taxon>Spiralia</taxon>
        <taxon>Lophotrochozoa</taxon>
        <taxon>Mollusca</taxon>
        <taxon>Bivalvia</taxon>
        <taxon>Autobranchia</taxon>
        <taxon>Pteriomorphia</taxon>
        <taxon>Arcoida</taxon>
        <taxon>Arcoidea</taxon>
        <taxon>Arcidae</taxon>
        <taxon>Tegillarca</taxon>
    </lineage>
</organism>
<feature type="domain" description="Core-binding (CB)" evidence="4">
    <location>
        <begin position="212"/>
        <end position="295"/>
    </location>
</feature>
<keyword evidence="6" id="KW-1185">Reference proteome</keyword>